<feature type="domain" description="Sacsin/Nov" evidence="3">
    <location>
        <begin position="1100"/>
        <end position="1303"/>
    </location>
</feature>
<feature type="domain" description="Sacsin/Nov" evidence="3">
    <location>
        <begin position="16"/>
        <end position="161"/>
    </location>
</feature>
<dbReference type="Proteomes" id="UP001292094">
    <property type="component" value="Unassembled WGS sequence"/>
</dbReference>
<dbReference type="Pfam" id="PF25794">
    <property type="entry name" value="SACS"/>
    <property type="match status" value="3"/>
</dbReference>
<evidence type="ECO:0000313" key="5">
    <source>
        <dbReference type="Proteomes" id="UP001292094"/>
    </source>
</evidence>
<dbReference type="Pfam" id="PF05168">
    <property type="entry name" value="HEPN"/>
    <property type="match status" value="1"/>
</dbReference>
<evidence type="ECO:0000259" key="3">
    <source>
        <dbReference type="Pfam" id="PF25794"/>
    </source>
</evidence>
<dbReference type="InterPro" id="IPR036869">
    <property type="entry name" value="J_dom_sf"/>
</dbReference>
<dbReference type="Gene3D" id="1.20.120.330">
    <property type="entry name" value="Nucleotidyltransferases domain 2"/>
    <property type="match status" value="1"/>
</dbReference>
<proteinExistence type="predicted"/>
<keyword evidence="5" id="KW-1185">Reference proteome</keyword>
<gene>
    <name evidence="4" type="ORF">Pmani_003677</name>
</gene>
<organism evidence="4 5">
    <name type="scientific">Petrolisthes manimaculis</name>
    <dbReference type="NCBI Taxonomy" id="1843537"/>
    <lineage>
        <taxon>Eukaryota</taxon>
        <taxon>Metazoa</taxon>
        <taxon>Ecdysozoa</taxon>
        <taxon>Arthropoda</taxon>
        <taxon>Crustacea</taxon>
        <taxon>Multicrustacea</taxon>
        <taxon>Malacostraca</taxon>
        <taxon>Eumalacostraca</taxon>
        <taxon>Eucarida</taxon>
        <taxon>Decapoda</taxon>
        <taxon>Pleocyemata</taxon>
        <taxon>Anomura</taxon>
        <taxon>Galatheoidea</taxon>
        <taxon>Porcellanidae</taxon>
        <taxon>Petrolisthes</taxon>
    </lineage>
</organism>
<dbReference type="SUPFAM" id="SSF81593">
    <property type="entry name" value="Nucleotidyltransferase substrate binding subunit/domain"/>
    <property type="match status" value="1"/>
</dbReference>
<dbReference type="EMBL" id="JAWZYT010000264">
    <property type="protein sequence ID" value="KAK4325734.1"/>
    <property type="molecule type" value="Genomic_DNA"/>
</dbReference>
<dbReference type="InterPro" id="IPR007842">
    <property type="entry name" value="HEPN_dom"/>
</dbReference>
<reference evidence="4" key="1">
    <citation type="submission" date="2023-11" db="EMBL/GenBank/DDBJ databases">
        <title>Genome assemblies of two species of porcelain crab, Petrolisthes cinctipes and Petrolisthes manimaculis (Anomura: Porcellanidae).</title>
        <authorList>
            <person name="Angst P."/>
        </authorList>
    </citation>
    <scope>NUCLEOTIDE SEQUENCE</scope>
    <source>
        <strain evidence="4">PB745_02</strain>
        <tissue evidence="4">Gill</tissue>
    </source>
</reference>
<dbReference type="Gene3D" id="1.10.287.110">
    <property type="entry name" value="DnaJ domain"/>
    <property type="match status" value="1"/>
</dbReference>
<dbReference type="SUPFAM" id="SSF55874">
    <property type="entry name" value="ATPase domain of HSP90 chaperone/DNA topoisomerase II/histidine kinase"/>
    <property type="match status" value="2"/>
</dbReference>
<sequence>MLCSVRRIGMVFVNCDSIKKDDPLRVGQFGLGFKSVFHITDYITIISGSQLLFMDPSASLNRMCRFVSLSDLGKVLPESIALQLWGTYLTSQHIRTGTFPATLFWFPLRQQPSQLSPTVYTKESVRQLFDSFSVEAPICLTFLRALEQVSLQRVERDLKTPILVHQVGYHNHGVSDARQQRQNLRHILHQCEGRPSQSITSQYQVTIHNTKDGQVGKQTMLVLHYLPGQQDKYCIKYKGNAPHRYIPLVGVAVPTQPIATSEAQGSLFTFLPLPLDPANATGLPVQVNAYFTLDQNRRHVKWRTHDSSKEPDVIWNEELVSEVVLEAYHKLLLRVHDQTVQGLYQPQMWYSVLPHLGTTTASRWQQLASQLWRKILNLPILHSQTHGFLTTHNVITDASLGNYSDQVNTCVRKILQCYQKPLVTLPPHVTISLHRLDSTPPTVTPDLVRECVRSGGGEVRCDCDTITLLEYITSDQHYQNQLNGLQLLPLNDGSLSTYSNSSHPIYICTSDEAAALWGLQSCILQLNLPSVLHSRFDKVAHSGTTQLVQFNAKQHGLNLLTRSVNEVQRKGDLGGQQLQDWLQKVWSLLQQMNLSTITHLPLLPSCPSPTSSTNLLSLSSPIIVQNLQCPLLPKSAIQTLKLLDIKVVTQLPHYVRHHQLYPYLYNSDGSGVNKALSKMISISTIQNIVASFNDRSSNVEHEALINAIDLNTLQPDVKKFLANLDIFISVKKCGNIKNDCVKRVIYIIPPDLVDFPVHFPVAILKHQTTRHQQLAITLGAELLSKEKLCLLALNSSNTYSEGEMCKLALYILSDNNLMTNTSICQWLKALRFVSDVNGVLHLPGELYDPRDGDIDALIDEDLTPSHRFHQYLPSLVKLGLKKVIDLPQHLLIQAITHIQSPSINTEKKARKSLALLRVLEQRPDYKAVCMAVRDVAFVYGVTVKPSDYPVHLGWETKPHLLTPTSLKSYSKYKDVLGSVIQLVDCSHLPKVAKGFNWNRDPDTSNFCDHFRNMITAYQSSTRGCFEMNAEDNVHQDRKMVVSVLEKLDKYVDEIPPSELLLPVENDDDSLELVKKELCSYSDQHCDWLSSDDLEVQLQSHSSMMNDRTRLLSPQLEQWQGPALWAYNDATFTEEDFKNLRKLGGGTKELQSTKIGKFGFGFCSVYNLTDVPSFVSGSSYVIFDPHLEYLGHENKTPGLRYSFEKEKTSRLLSKLHGQFKPFNEMFDCAFQDTKEYDGTLFRFPLRTPLQAARSKICKISYGRTDMMQLLHMLWNVAGQILLFTQNVKEIKVFHLASNASTPTEMKLLFESSSVPLNEPLPNKVNKYPLKKVNSLFREHSGFQWNGKIYQDTTMVNINVKSFPEGKEICENKVGSESVTWITSWHSGNGRLCRLAEKLSGKALPLGAVSTPICQDSSGWKPVCLKDLPSGFYKESHMHCFLPLPVKTSLPLQVNGYFEIASDRTALLSQTSDDRQNLSWNSILIEDAISSAYLTLLQHLISLGQNTEVPYYTLWPLATDGNSDLITTLITSFYDLLVKEKWQIFYSNDGWHPLIHCLFLEDHFYQKQIGKVAFEYMKNILSSSNKQHLIELPTKIQAGFQNNLLSKFCIGQYSFYTNYFIPTISNNIVSSEMRDDLTLHMIDHVDACMESLQGIASIPTHPYGKLRDPRDLIYPKSQVAKMYSESDERFPQDKFTQTSNRCDVLLDLGMKRKTIPAEWVKERACSVVQSVCSQCALHRSSEILYYMAMQDEEEQIAIASKLKTLPFLPVMNKPLNWQYAWRGDETTSKQSKLCSSHTTSHMEETITFTNTSDLYASHFKELVGSTELILRPIQSKNQYKVQESVLDKLGVTVDYLPLESVIEQLVVFSNAPLLDKIHARCHAIYEHLEKVLKCQPTSASELHNFQNKNILLTKKHGFVGPSLFALSSEHDCAPDLFSASIEGLDKYKLLMNALDVTTNFSFNVVEKKILSKKETWGEEKLSEEAVSQMSKLVGELFKVRFTTLDNNQVSSQSLHLPDTRGYLQPVNKMCFDDGSKLSSGNLLCVHHNFKVSKDMLKWLGIVSKTQKRLEGSSHRMHFGQKEPLTTRLRNILQDYPYDSGIMKELLQNADDAGATEIVFIIDLRHLPTGTLFDKKYAPLQGPSLSVYNNKGFTANDLKSIQDLGNSTKMKDPTCTGQYGIGFNAVYHLTDAPSFLTKGPDVPEGSTICMFDPHCRYDPSATVEAPGVRFTNLDELRNDHPDSFIGYLETEFLQKEGTVFRLPLRSSADSDISKNVVTKSDLKKLVLEFQDEMSKCMLFLRCVRKASVVRIDETGKWHEEYSVNSKVYKEVDLLNNIMCRKKQSNNTNENLYALEMVRDSYRLEITDNTKKTSNWFIVQQVGAHNKESVPDIVKEAFHLGSLRLLPHASVALLLNTNIQNIKNIKNLFTTSCYLPLPAASGLPFSVNGHFALSSTRQDLWKGTGDCKDLWNQWLMKEVLVPAAVYALDNYRLNKFHQTSNYLNELEYNFMIHLFQKQLPNMKDMKSAMWKYFTKWFYEHVKDNSIPFFDVFIPEGDKVQKCIQGFSEPMYSTTTADQPCNGHLHWHPLTEPASEFPVYFLDPYFIKPNVPNTLKRLGMKISSNEMCCKLESADPKYQYQKVTPTSALNFLTSWNQHFPDNCKPQLENVVEKTPFLKAENVLDLFQYISHDLTESSSSSIENLPLLLTNDYVLRPFTNSKPVFNSNYCSLLPNLGGEFVKKSMVSEIEKHVNNFKEAKVVKSFTTADLRDRLPSVLASSYQSDNAMIKLTNLDKTGTIPNTGWLEQVWRFVTYYCRSKFTREIPTPTTTVSSVKVNWEASKEHILQTLGDWALYPVTVAGITYLVSINNAWRSLDMYGFDTKSPFSVLPIPKPCQHYKKKDIIPAELNFSATKYDPHAVLEVLHFHKNEISEYITKNQQSQSSLDVRDILEYLGRHCNTKGGLCKKKISQLTIFRSPTGQYCCIFGRHIIVPMSVNLADMNQIALENGYVILEQPSSVDILNLYKYIDPEYLSKDLDIYSKFILPNLEYLEEPQRMSYLKTLKVKVTPLYDDSKDETPEVVSVLRNTRFIQLNGRLQRANNFYDPSNRVFSVMKVANLPQKWSDWNWNNFLRMAGMIHKVTLNKYLEFARSLKASDPDVKAKSEVLIQHLEINYNDMKNVRSHIKDIEFLVPYNIDNSMNIENILPCFKTTSGLVSISQSVHSKFQYVVWSTASILPEYATKDTLLTQLNISGTPPEDKVLQHITNFCDVCSRVKCTVNEKVMESIYEYLMTQNNICDNLKQKDVPVVHIPNHRVFVSVSQVMKNLEYEILPYLYIAPTRYGKYYDVFRMMGMKNQANCDTYAQVLTRIYECNMQQVLHPEEMHRMTMALNGMLKCHLSLQKLTVDALYLPTQKRTLRKSTEMFVADNDELLRAVQSQLKEPLFLGFAPLKISYDNGDFVKRLPERLRPKFVSQIVEENLVIDGMEETFSPTVVQVQESLGSLAFESGVLRVMNHFKVKESVGMSSEEQQVIKTKLTQVVVREMKEIKVTLKYCDNEVGTKRRNYHLQQKDNNNTLYISQNIRSYTLQRALKFLYKNLLNIKGIEEYECLDLIFSCIMKPHDIHTQLDEHDIMESGTRNFSHEFYSTDVGSYLEERFLHLLDNSFGDFNDGEIVCMKKYVLEDDSDEEREDESEEDNTFVIVKVLRLVKENCVCEMMNIYEVSKGIQGPTMNVKAHRLYKFVRTVSNTVVPLTCTQEETEQERTGTVTEDELRKQIRKQVIEIWQVENEEDRKSLLRRLMFQWHPDKNTDRIEMCTRLFQYIRSLAGRLERGETIPEEDIDNDLAPGPSQTYEHTFRPPPPQYTNPRRTFGGSYERFASRSGGRSGERSRRRMGDRPESHKWWKHADHDLEEAERRLAGSPSCYTIYFCLQAAGKFLKACLYQVDRDTAMTNNIDSLTELCCLLNLPQILKQLVNEVIERVGNSDWLRFPDFLVGCPCDRYSQQDATFVLEKVNHFKELLVPDFYN</sequence>
<protein>
    <recommendedName>
        <fullName evidence="6">HEPN domain-containing protein</fullName>
    </recommendedName>
</protein>
<evidence type="ECO:0000256" key="1">
    <source>
        <dbReference type="SAM" id="MobiDB-lite"/>
    </source>
</evidence>
<feature type="domain" description="HEPN" evidence="2">
    <location>
        <begin position="3897"/>
        <end position="4012"/>
    </location>
</feature>
<dbReference type="InterPro" id="IPR036890">
    <property type="entry name" value="HATPase_C_sf"/>
</dbReference>
<feature type="compositionally biased region" description="Basic and acidic residues" evidence="1">
    <location>
        <begin position="3881"/>
        <end position="3894"/>
    </location>
</feature>
<evidence type="ECO:0000259" key="2">
    <source>
        <dbReference type="Pfam" id="PF05168"/>
    </source>
</evidence>
<evidence type="ECO:0008006" key="6">
    <source>
        <dbReference type="Google" id="ProtNLM"/>
    </source>
</evidence>
<dbReference type="NCBIfam" id="NF047352">
    <property type="entry name" value="P_loop_sacsin"/>
    <property type="match status" value="1"/>
</dbReference>
<dbReference type="PANTHER" id="PTHR46919:SF2">
    <property type="entry name" value="SACSIN"/>
    <property type="match status" value="1"/>
</dbReference>
<feature type="domain" description="Sacsin/Nov" evidence="3">
    <location>
        <begin position="2079"/>
        <end position="2313"/>
    </location>
</feature>
<feature type="region of interest" description="Disordered" evidence="1">
    <location>
        <begin position="3829"/>
        <end position="3894"/>
    </location>
</feature>
<accession>A0AAE1QF57</accession>
<dbReference type="InterPro" id="IPR058210">
    <property type="entry name" value="SACS/Nov_dom"/>
</dbReference>
<name>A0AAE1QF57_9EUCA</name>
<comment type="caution">
    <text evidence="4">The sequence shown here is derived from an EMBL/GenBank/DDBJ whole genome shotgun (WGS) entry which is preliminary data.</text>
</comment>
<evidence type="ECO:0000313" key="4">
    <source>
        <dbReference type="EMBL" id="KAK4325734.1"/>
    </source>
</evidence>
<dbReference type="PANTHER" id="PTHR46919">
    <property type="entry name" value="ZINC FINGER, C3HC4 TYPE (RING FINGER) FAMILY PROTEIN"/>
    <property type="match status" value="1"/>
</dbReference>